<dbReference type="InterPro" id="IPR013785">
    <property type="entry name" value="Aldolase_TIM"/>
</dbReference>
<dbReference type="Gene3D" id="3.20.20.70">
    <property type="entry name" value="Aldolase class I"/>
    <property type="match status" value="1"/>
</dbReference>
<dbReference type="PANTHER" id="PTHR22960">
    <property type="entry name" value="MOLYBDOPTERIN COFACTOR SYNTHESIS PROTEIN A"/>
    <property type="match status" value="1"/>
</dbReference>
<keyword evidence="7" id="KW-0411">Iron-sulfur</keyword>
<keyword evidence="13" id="KW-1185">Reference proteome</keyword>
<evidence type="ECO:0000256" key="5">
    <source>
        <dbReference type="ARBA" id="ARBA00022741"/>
    </source>
</evidence>
<dbReference type="AlphaFoldDB" id="A0A1E8FEM7"/>
<accession>A0A1E8FEM7</accession>
<dbReference type="InterPro" id="IPR000385">
    <property type="entry name" value="MoaA_NifB_PqqE_Fe-S-bd_CS"/>
</dbReference>
<evidence type="ECO:0000256" key="6">
    <source>
        <dbReference type="ARBA" id="ARBA00023004"/>
    </source>
</evidence>
<dbReference type="CDD" id="cd21117">
    <property type="entry name" value="Twitch_MoaA"/>
    <property type="match status" value="1"/>
</dbReference>
<keyword evidence="10" id="KW-0456">Lyase</keyword>
<dbReference type="Proteomes" id="UP000176037">
    <property type="component" value="Unassembled WGS sequence"/>
</dbReference>
<dbReference type="Pfam" id="PF04055">
    <property type="entry name" value="Radical_SAM"/>
    <property type="match status" value="1"/>
</dbReference>
<comment type="cofactor">
    <cofactor evidence="1">
        <name>[4Fe-4S] cluster</name>
        <dbReference type="ChEBI" id="CHEBI:49883"/>
    </cofactor>
</comment>
<dbReference type="GO" id="GO:0061799">
    <property type="term" value="F:cyclic pyranopterin monophosphate synthase activity"/>
    <property type="evidence" value="ECO:0007669"/>
    <property type="project" value="TreeGrafter"/>
</dbReference>
<evidence type="ECO:0000313" key="12">
    <source>
        <dbReference type="EMBL" id="OFI34371.1"/>
    </source>
</evidence>
<keyword evidence="6" id="KW-0408">Iron</keyword>
<dbReference type="CDD" id="cd01335">
    <property type="entry name" value="Radical_SAM"/>
    <property type="match status" value="1"/>
</dbReference>
<keyword evidence="8" id="KW-0342">GTP-binding</keyword>
<dbReference type="InterPro" id="IPR058240">
    <property type="entry name" value="rSAM_sf"/>
</dbReference>
<dbReference type="GO" id="GO:0005525">
    <property type="term" value="F:GTP binding"/>
    <property type="evidence" value="ECO:0007669"/>
    <property type="project" value="UniProtKB-KW"/>
</dbReference>
<dbReference type="GO" id="GO:0061798">
    <property type="term" value="F:GTP 3',8'-cyclase activity"/>
    <property type="evidence" value="ECO:0007669"/>
    <property type="project" value="TreeGrafter"/>
</dbReference>
<dbReference type="PROSITE" id="PS01305">
    <property type="entry name" value="MOAA_NIFB_PQQE"/>
    <property type="match status" value="1"/>
</dbReference>
<evidence type="ECO:0000256" key="7">
    <source>
        <dbReference type="ARBA" id="ARBA00023014"/>
    </source>
</evidence>
<dbReference type="SFLD" id="SFLDG01067">
    <property type="entry name" value="SPASM/twitch_domain_containing"/>
    <property type="match status" value="1"/>
</dbReference>
<dbReference type="Pfam" id="PF06463">
    <property type="entry name" value="Mob_synth_C"/>
    <property type="match status" value="1"/>
</dbReference>
<dbReference type="EMBL" id="MJIC01000013">
    <property type="protein sequence ID" value="OFI34371.1"/>
    <property type="molecule type" value="Genomic_DNA"/>
</dbReference>
<evidence type="ECO:0000256" key="9">
    <source>
        <dbReference type="ARBA" id="ARBA00023150"/>
    </source>
</evidence>
<evidence type="ECO:0000256" key="3">
    <source>
        <dbReference type="ARBA" id="ARBA00022691"/>
    </source>
</evidence>
<dbReference type="SFLD" id="SFLDS00029">
    <property type="entry name" value="Radical_SAM"/>
    <property type="match status" value="1"/>
</dbReference>
<evidence type="ECO:0000313" key="13">
    <source>
        <dbReference type="Proteomes" id="UP000176037"/>
    </source>
</evidence>
<evidence type="ECO:0000256" key="2">
    <source>
        <dbReference type="ARBA" id="ARBA00022485"/>
    </source>
</evidence>
<keyword evidence="2" id="KW-0004">4Fe-4S</keyword>
<dbReference type="InterPro" id="IPR007197">
    <property type="entry name" value="rSAM"/>
</dbReference>
<proteinExistence type="predicted"/>
<reference evidence="12 13" key="1">
    <citation type="submission" date="2016-09" db="EMBL/GenBank/DDBJ databases">
        <title>Alteromonas lipolytica, a new species isolated from sea water.</title>
        <authorList>
            <person name="Wu Y.-H."/>
            <person name="Cheng H."/>
            <person name="Xu X.-W."/>
        </authorList>
    </citation>
    <scope>NUCLEOTIDE SEQUENCE [LARGE SCALE GENOMIC DNA]</scope>
    <source>
        <strain evidence="12 13">JW12</strain>
    </source>
</reference>
<dbReference type="SFLD" id="SFLDG01383">
    <property type="entry name" value="cyclic_pyranopterin_phosphate"/>
    <property type="match status" value="1"/>
</dbReference>
<evidence type="ECO:0000256" key="8">
    <source>
        <dbReference type="ARBA" id="ARBA00023134"/>
    </source>
</evidence>
<protein>
    <submittedName>
        <fullName evidence="12">Cyclic pyranopterin phosphate synthase</fullName>
    </submittedName>
</protein>
<dbReference type="SFLD" id="SFLDG01386">
    <property type="entry name" value="main_SPASM_domain-containing"/>
    <property type="match status" value="1"/>
</dbReference>
<feature type="domain" description="Radical SAM core" evidence="11">
    <location>
        <begin position="5"/>
        <end position="227"/>
    </location>
</feature>
<gene>
    <name evidence="12" type="primary">moaA</name>
    <name evidence="12" type="ORF">BFC17_18500</name>
</gene>
<evidence type="ECO:0000256" key="10">
    <source>
        <dbReference type="ARBA" id="ARBA00023239"/>
    </source>
</evidence>
<evidence type="ECO:0000256" key="1">
    <source>
        <dbReference type="ARBA" id="ARBA00001966"/>
    </source>
</evidence>
<sequence>MLQDSFGRRFYYLRLSITDVCNFRCQYCLPDGYQGEAQQFLSVNEIDTLVNAFAQMGTSKIRITGGEPTLRRDIVDVVARCAVTPGISKVAMTTHAGKLASLATPLAAAGLKQVNISLDSLEPAQFALLSGQDKLAAVLDGVESALVEGMNVKVNAVLMRPWAESQLRDFTAWLKDMPVTVRFIELMETGQHKAFFKSHHVSAEPYLAALRQQGWQALPRGKDAGPAIELAHPDYVGNIGFIMPYSSDFCNSCNRLRITALGKLHLCLFSDQGLDLRESLQSGDVEAVKTFVTDSLADKKVSHYLQDGITGITRNLSMLGG</sequence>
<dbReference type="GO" id="GO:0006777">
    <property type="term" value="P:Mo-molybdopterin cofactor biosynthetic process"/>
    <property type="evidence" value="ECO:0007669"/>
    <property type="project" value="UniProtKB-KW"/>
</dbReference>
<dbReference type="STRING" id="1856405.BFC17_18500"/>
<dbReference type="PROSITE" id="PS51918">
    <property type="entry name" value="RADICAL_SAM"/>
    <property type="match status" value="1"/>
</dbReference>
<dbReference type="InterPro" id="IPR010505">
    <property type="entry name" value="MoaA_twitch"/>
</dbReference>
<dbReference type="NCBIfam" id="TIGR02666">
    <property type="entry name" value="moaA"/>
    <property type="match status" value="1"/>
</dbReference>
<keyword evidence="9" id="KW-0501">Molybdenum cofactor biosynthesis</keyword>
<dbReference type="RefSeq" id="WP_070176487.1">
    <property type="nucleotide sequence ID" value="NZ_BMJR01000009.1"/>
</dbReference>
<name>A0A1E8FEM7_9ALTE</name>
<evidence type="ECO:0000259" key="11">
    <source>
        <dbReference type="PROSITE" id="PS51918"/>
    </source>
</evidence>
<organism evidence="12 13">
    <name type="scientific">Alteromonas lipolytica</name>
    <dbReference type="NCBI Taxonomy" id="1856405"/>
    <lineage>
        <taxon>Bacteria</taxon>
        <taxon>Pseudomonadati</taxon>
        <taxon>Pseudomonadota</taxon>
        <taxon>Gammaproteobacteria</taxon>
        <taxon>Alteromonadales</taxon>
        <taxon>Alteromonadaceae</taxon>
        <taxon>Alteromonas/Salinimonas group</taxon>
        <taxon>Alteromonas</taxon>
    </lineage>
</organism>
<dbReference type="PANTHER" id="PTHR22960:SF28">
    <property type="entry name" value="GTP 3',8-CYCLASE"/>
    <property type="match status" value="1"/>
</dbReference>
<dbReference type="GO" id="GO:0046872">
    <property type="term" value="F:metal ion binding"/>
    <property type="evidence" value="ECO:0007669"/>
    <property type="project" value="UniProtKB-KW"/>
</dbReference>
<dbReference type="InterPro" id="IPR040064">
    <property type="entry name" value="MoaA-like"/>
</dbReference>
<keyword evidence="3" id="KW-0949">S-adenosyl-L-methionine</keyword>
<evidence type="ECO:0000256" key="4">
    <source>
        <dbReference type="ARBA" id="ARBA00022723"/>
    </source>
</evidence>
<dbReference type="OrthoDB" id="9763993at2"/>
<dbReference type="GO" id="GO:0051539">
    <property type="term" value="F:4 iron, 4 sulfur cluster binding"/>
    <property type="evidence" value="ECO:0007669"/>
    <property type="project" value="UniProtKB-KW"/>
</dbReference>
<keyword evidence="4" id="KW-0479">Metal-binding</keyword>
<dbReference type="SUPFAM" id="SSF102114">
    <property type="entry name" value="Radical SAM enzymes"/>
    <property type="match status" value="1"/>
</dbReference>
<comment type="caution">
    <text evidence="12">The sequence shown here is derived from an EMBL/GenBank/DDBJ whole genome shotgun (WGS) entry which is preliminary data.</text>
</comment>
<keyword evidence="5" id="KW-0547">Nucleotide-binding</keyword>
<dbReference type="InterPro" id="IPR050105">
    <property type="entry name" value="MoCo_biosynth_MoaA/MoaC"/>
</dbReference>
<dbReference type="InterPro" id="IPR013483">
    <property type="entry name" value="MoaA"/>
</dbReference>